<comment type="cofactor">
    <cofactor evidence="1">
        <name>Zn(2+)</name>
        <dbReference type="ChEBI" id="CHEBI:29105"/>
    </cofactor>
</comment>
<feature type="domain" description="Peptidase M14" evidence="8">
    <location>
        <begin position="1"/>
        <end position="336"/>
    </location>
</feature>
<evidence type="ECO:0000259" key="8">
    <source>
        <dbReference type="PROSITE" id="PS52035"/>
    </source>
</evidence>
<dbReference type="InterPro" id="IPR057247">
    <property type="entry name" value="CARBOXYPEPT_ZN_2"/>
</dbReference>
<dbReference type="OrthoDB" id="10249045at2759"/>
<dbReference type="PROSITE" id="PS00132">
    <property type="entry name" value="CARBOXYPEPT_ZN_1"/>
    <property type="match status" value="1"/>
</dbReference>
<evidence type="ECO:0000256" key="6">
    <source>
        <dbReference type="PROSITE-ProRule" id="PRU01379"/>
    </source>
</evidence>
<keyword evidence="7" id="KW-0732">Signal</keyword>
<dbReference type="PANTHER" id="PTHR11532">
    <property type="entry name" value="PROTEASE M14 CARBOXYPEPTIDASE"/>
    <property type="match status" value="1"/>
</dbReference>
<evidence type="ECO:0000313" key="10">
    <source>
        <dbReference type="Proteomes" id="UP000245119"/>
    </source>
</evidence>
<keyword evidence="3" id="KW-0645">Protease</keyword>
<keyword evidence="3" id="KW-0121">Carboxypeptidase</keyword>
<keyword evidence="5" id="KW-0862">Zinc</keyword>
<dbReference type="GO" id="GO:0005615">
    <property type="term" value="C:extracellular space"/>
    <property type="evidence" value="ECO:0007669"/>
    <property type="project" value="TreeGrafter"/>
</dbReference>
<dbReference type="InterPro" id="IPR050753">
    <property type="entry name" value="Peptidase_M14_domain"/>
</dbReference>
<evidence type="ECO:0000256" key="3">
    <source>
        <dbReference type="ARBA" id="ARBA00022645"/>
    </source>
</evidence>
<protein>
    <recommendedName>
        <fullName evidence="8">Peptidase M14 domain-containing protein</fullName>
    </recommendedName>
</protein>
<comment type="similarity">
    <text evidence="2 6">Belongs to the peptidase M14 family.</text>
</comment>
<dbReference type="SMART" id="SM00631">
    <property type="entry name" value="Zn_pept"/>
    <property type="match status" value="1"/>
</dbReference>
<dbReference type="Gene3D" id="3.40.630.10">
    <property type="entry name" value="Zn peptidases"/>
    <property type="match status" value="1"/>
</dbReference>
<sequence>MRDHHRIMFQSVIGLFFVALVSLTEGAVEKDDFNYVHHDYDSTIRLLQEVNSKCPEITRLYNLSEPSVQNRKPEFKYVGNMHGNEVVGKELLLRLVVYLCDEYLKNNELIRFLLQNTRLHIIPTMNPDGWERASEDFKTNGTVGWLTGRSNYNNVDLNRNFPDLNKVIYEHERTGKGPNNHLSKLQKALELDKDLQPETRAVMKWLSDIGFVLSANLHGGDLVANYPYDETRTGDSKRYTACPDDGTFQYLAESYSFLHKKMADPNRKPCDRMGGDNFGKQDGITNGGAWYSVGRGMQDYNYLETNCFEITLELGCDKFPPADQLKSLWEDNMEHC</sequence>
<dbReference type="SUPFAM" id="SSF53187">
    <property type="entry name" value="Zn-dependent exopeptidases"/>
    <property type="match status" value="1"/>
</dbReference>
<dbReference type="STRING" id="400727.A0A2T7PX17"/>
<dbReference type="PROSITE" id="PS52035">
    <property type="entry name" value="PEPTIDASE_M14"/>
    <property type="match status" value="1"/>
</dbReference>
<dbReference type="PRINTS" id="PR00765">
    <property type="entry name" value="CRBOXYPTASEA"/>
</dbReference>
<feature type="active site" description="Proton donor/acceptor" evidence="6">
    <location>
        <position position="313"/>
    </location>
</feature>
<dbReference type="CDD" id="cd03858">
    <property type="entry name" value="M14_CP_N-E_like"/>
    <property type="match status" value="1"/>
</dbReference>
<dbReference type="PROSITE" id="PS00133">
    <property type="entry name" value="CARBOXYPEPT_ZN_2"/>
    <property type="match status" value="1"/>
</dbReference>
<dbReference type="GO" id="GO:0004181">
    <property type="term" value="F:metallocarboxypeptidase activity"/>
    <property type="evidence" value="ECO:0007669"/>
    <property type="project" value="InterPro"/>
</dbReference>
<dbReference type="GO" id="GO:0016485">
    <property type="term" value="P:protein processing"/>
    <property type="evidence" value="ECO:0007669"/>
    <property type="project" value="TreeGrafter"/>
</dbReference>
<dbReference type="Proteomes" id="UP000245119">
    <property type="component" value="Linkage Group LG1"/>
</dbReference>
<keyword evidence="4" id="KW-0479">Metal-binding</keyword>
<evidence type="ECO:0000256" key="1">
    <source>
        <dbReference type="ARBA" id="ARBA00001947"/>
    </source>
</evidence>
<dbReference type="EMBL" id="PZQS01000001">
    <property type="protein sequence ID" value="PVD37965.1"/>
    <property type="molecule type" value="Genomic_DNA"/>
</dbReference>
<keyword evidence="3" id="KW-0378">Hydrolase</keyword>
<evidence type="ECO:0000256" key="2">
    <source>
        <dbReference type="ARBA" id="ARBA00005988"/>
    </source>
</evidence>
<dbReference type="GO" id="GO:0006518">
    <property type="term" value="P:peptide metabolic process"/>
    <property type="evidence" value="ECO:0007669"/>
    <property type="project" value="TreeGrafter"/>
</dbReference>
<feature type="chain" id="PRO_5015506711" description="Peptidase M14 domain-containing protein" evidence="7">
    <location>
        <begin position="27"/>
        <end position="336"/>
    </location>
</feature>
<dbReference type="InterPro" id="IPR057246">
    <property type="entry name" value="CARBOXYPEPT_ZN_1"/>
</dbReference>
<accession>A0A2T7PX17</accession>
<evidence type="ECO:0000256" key="4">
    <source>
        <dbReference type="ARBA" id="ARBA00022723"/>
    </source>
</evidence>
<feature type="signal peptide" evidence="7">
    <location>
        <begin position="1"/>
        <end position="26"/>
    </location>
</feature>
<name>A0A2T7PX17_POMCA</name>
<evidence type="ECO:0000256" key="5">
    <source>
        <dbReference type="ARBA" id="ARBA00022833"/>
    </source>
</evidence>
<keyword evidence="10" id="KW-1185">Reference proteome</keyword>
<dbReference type="PANTHER" id="PTHR11532:SF62">
    <property type="entry name" value="CARBOXYPEPTIDASE D"/>
    <property type="match status" value="1"/>
</dbReference>
<dbReference type="Pfam" id="PF00246">
    <property type="entry name" value="Peptidase_M14"/>
    <property type="match status" value="1"/>
</dbReference>
<comment type="caution">
    <text evidence="9">The sequence shown here is derived from an EMBL/GenBank/DDBJ whole genome shotgun (WGS) entry which is preliminary data.</text>
</comment>
<proteinExistence type="inferred from homology"/>
<organism evidence="9 10">
    <name type="scientific">Pomacea canaliculata</name>
    <name type="common">Golden apple snail</name>
    <dbReference type="NCBI Taxonomy" id="400727"/>
    <lineage>
        <taxon>Eukaryota</taxon>
        <taxon>Metazoa</taxon>
        <taxon>Spiralia</taxon>
        <taxon>Lophotrochozoa</taxon>
        <taxon>Mollusca</taxon>
        <taxon>Gastropoda</taxon>
        <taxon>Caenogastropoda</taxon>
        <taxon>Architaenioglossa</taxon>
        <taxon>Ampullarioidea</taxon>
        <taxon>Ampullariidae</taxon>
        <taxon>Pomacea</taxon>
    </lineage>
</organism>
<gene>
    <name evidence="9" type="ORF">C0Q70_00567</name>
</gene>
<dbReference type="AlphaFoldDB" id="A0A2T7PX17"/>
<dbReference type="GO" id="GO:0008270">
    <property type="term" value="F:zinc ion binding"/>
    <property type="evidence" value="ECO:0007669"/>
    <property type="project" value="InterPro"/>
</dbReference>
<reference evidence="9 10" key="1">
    <citation type="submission" date="2018-04" db="EMBL/GenBank/DDBJ databases">
        <title>The genome of golden apple snail Pomacea canaliculata provides insight into stress tolerance and invasive adaptation.</title>
        <authorList>
            <person name="Liu C."/>
            <person name="Liu B."/>
            <person name="Ren Y."/>
            <person name="Zhang Y."/>
            <person name="Wang H."/>
            <person name="Li S."/>
            <person name="Jiang F."/>
            <person name="Yin L."/>
            <person name="Zhang G."/>
            <person name="Qian W."/>
            <person name="Fan W."/>
        </authorList>
    </citation>
    <scope>NUCLEOTIDE SEQUENCE [LARGE SCALE GENOMIC DNA]</scope>
    <source>
        <strain evidence="9">SZHN2017</strain>
        <tissue evidence="9">Muscle</tissue>
    </source>
</reference>
<dbReference type="InterPro" id="IPR000834">
    <property type="entry name" value="Peptidase_M14"/>
</dbReference>
<evidence type="ECO:0000256" key="7">
    <source>
        <dbReference type="SAM" id="SignalP"/>
    </source>
</evidence>
<evidence type="ECO:0000313" key="9">
    <source>
        <dbReference type="EMBL" id="PVD37965.1"/>
    </source>
</evidence>